<feature type="transmembrane region" description="Helical" evidence="1">
    <location>
        <begin position="296"/>
        <end position="314"/>
    </location>
</feature>
<proteinExistence type="predicted"/>
<dbReference type="OrthoDB" id="6189592at2"/>
<feature type="transmembrane region" description="Helical" evidence="1">
    <location>
        <begin position="326"/>
        <end position="342"/>
    </location>
</feature>
<feature type="transmembrane region" description="Helical" evidence="1">
    <location>
        <begin position="160"/>
        <end position="179"/>
    </location>
</feature>
<gene>
    <name evidence="2" type="ORF">EQM13_09635</name>
</gene>
<dbReference type="KEGG" id="spoa:EQM13_09635"/>
<accession>A0A410QCW5</accession>
<evidence type="ECO:0000313" key="3">
    <source>
        <dbReference type="Proteomes" id="UP000287969"/>
    </source>
</evidence>
<feature type="transmembrane region" description="Helical" evidence="1">
    <location>
        <begin position="54"/>
        <end position="78"/>
    </location>
</feature>
<dbReference type="Proteomes" id="UP000287969">
    <property type="component" value="Chromosome"/>
</dbReference>
<reference evidence="3" key="1">
    <citation type="submission" date="2019-01" db="EMBL/GenBank/DDBJ databases">
        <title>Draft genomes of a novel of Sporanaerobacter strains.</title>
        <authorList>
            <person name="Ma S."/>
        </authorList>
    </citation>
    <scope>NUCLEOTIDE SEQUENCE [LARGE SCALE GENOMIC DNA]</scope>
    <source>
        <strain evidence="3">NJN-17</strain>
    </source>
</reference>
<feature type="transmembrane region" description="Helical" evidence="1">
    <location>
        <begin position="132"/>
        <end position="154"/>
    </location>
</feature>
<name>A0A410QCW5_9FIRM</name>
<protein>
    <recommendedName>
        <fullName evidence="4">Transporter gate domain protein</fullName>
    </recommendedName>
</protein>
<sequence length="387" mass="42148">MENKTIVKSVSKESLLLLIGIIVFFALFISIMGATNTFKTMIATAHDLILNTSFFIMGVAILASAFSAVLSEFGIISIMNKILSPIIKPLFDLPGVASLGIITTYLSDNPAIISLGRENNFRKYFKKYQLPAITNLGTAFGMGLIVSTFMISQAKDGENFLVPVIIGNISAAIGSIISVRLMMKHTKRIYGTEEYVTSKDDSSYDIMEFREIRNGSVFQRFLESLLDGGKEGVNLGLSIIPGVVIICTFIMMLTNGPSPDGMYTGGAYEGIRLLPYIGEKLKFILNPLFGFKHPEAISFPITSLGAVGAALGLVPKFLEENLIGENEIAVFTAMGMCWSGYLSTHVAMMDALNMRELTSKAIISHTIAGLCAGIIAHFIYIIYAFIF</sequence>
<keyword evidence="1" id="KW-1133">Transmembrane helix</keyword>
<keyword evidence="3" id="KW-1185">Reference proteome</keyword>
<evidence type="ECO:0008006" key="4">
    <source>
        <dbReference type="Google" id="ProtNLM"/>
    </source>
</evidence>
<feature type="transmembrane region" description="Helical" evidence="1">
    <location>
        <begin position="15"/>
        <end position="34"/>
    </location>
</feature>
<evidence type="ECO:0000313" key="2">
    <source>
        <dbReference type="EMBL" id="QAT61835.1"/>
    </source>
</evidence>
<keyword evidence="1" id="KW-0812">Transmembrane</keyword>
<organism evidence="2 3">
    <name type="scientific">Acidilutibacter cellobiosedens</name>
    <dbReference type="NCBI Taxonomy" id="2507161"/>
    <lineage>
        <taxon>Bacteria</taxon>
        <taxon>Bacillati</taxon>
        <taxon>Bacillota</taxon>
        <taxon>Tissierellia</taxon>
        <taxon>Tissierellales</taxon>
        <taxon>Acidilutibacteraceae</taxon>
        <taxon>Acidilutibacter</taxon>
    </lineage>
</organism>
<feature type="transmembrane region" description="Helical" evidence="1">
    <location>
        <begin position="233"/>
        <end position="253"/>
    </location>
</feature>
<dbReference type="EMBL" id="CP035282">
    <property type="protein sequence ID" value="QAT61835.1"/>
    <property type="molecule type" value="Genomic_DNA"/>
</dbReference>
<evidence type="ECO:0000256" key="1">
    <source>
        <dbReference type="SAM" id="Phobius"/>
    </source>
</evidence>
<feature type="transmembrane region" description="Helical" evidence="1">
    <location>
        <begin position="362"/>
        <end position="386"/>
    </location>
</feature>
<dbReference type="AlphaFoldDB" id="A0A410QCW5"/>
<dbReference type="RefSeq" id="WP_071138538.1">
    <property type="nucleotide sequence ID" value="NZ_CP035282.1"/>
</dbReference>
<keyword evidence="1" id="KW-0472">Membrane</keyword>